<keyword evidence="2" id="KW-0812">Transmembrane</keyword>
<accession>W3XD05</accession>
<dbReference type="Proteomes" id="UP000030651">
    <property type="component" value="Unassembled WGS sequence"/>
</dbReference>
<feature type="domain" description="CorA-like transporter" evidence="3">
    <location>
        <begin position="23"/>
        <end position="224"/>
    </location>
</feature>
<evidence type="ECO:0000313" key="5">
    <source>
        <dbReference type="Proteomes" id="UP000030651"/>
    </source>
</evidence>
<dbReference type="InParanoid" id="W3XD05"/>
<evidence type="ECO:0000256" key="2">
    <source>
        <dbReference type="SAM" id="Phobius"/>
    </source>
</evidence>
<gene>
    <name evidence="4" type="ORF">PFICI_05854</name>
</gene>
<dbReference type="eggNOG" id="ENOG502SJEH">
    <property type="taxonomic scope" value="Eukaryota"/>
</dbReference>
<protein>
    <recommendedName>
        <fullName evidence="3">CorA-like transporter domain-containing protein</fullName>
    </recommendedName>
</protein>
<feature type="compositionally biased region" description="Basic and acidic residues" evidence="1">
    <location>
        <begin position="332"/>
        <end position="342"/>
    </location>
</feature>
<dbReference type="Pfam" id="PF26616">
    <property type="entry name" value="CorA-like"/>
    <property type="match status" value="1"/>
</dbReference>
<dbReference type="KEGG" id="pfy:PFICI_05854"/>
<dbReference type="Gene3D" id="1.20.58.340">
    <property type="entry name" value="Magnesium transport protein CorA, transmembrane region"/>
    <property type="match status" value="1"/>
</dbReference>
<feature type="transmembrane region" description="Helical" evidence="2">
    <location>
        <begin position="544"/>
        <end position="566"/>
    </location>
</feature>
<dbReference type="AlphaFoldDB" id="W3XD05"/>
<keyword evidence="2" id="KW-1133">Transmembrane helix</keyword>
<dbReference type="STRING" id="1229662.W3XD05"/>
<keyword evidence="2" id="KW-0472">Membrane</keyword>
<reference evidence="5" key="1">
    <citation type="journal article" date="2015" name="BMC Genomics">
        <title>Genomic and transcriptomic analysis of the endophytic fungus Pestalotiopsis fici reveals its lifestyle and high potential for synthesis of natural products.</title>
        <authorList>
            <person name="Wang X."/>
            <person name="Zhang X."/>
            <person name="Liu L."/>
            <person name="Xiang M."/>
            <person name="Wang W."/>
            <person name="Sun X."/>
            <person name="Che Y."/>
            <person name="Guo L."/>
            <person name="Liu G."/>
            <person name="Guo L."/>
            <person name="Wang C."/>
            <person name="Yin W.B."/>
            <person name="Stadler M."/>
            <person name="Zhang X."/>
            <person name="Liu X."/>
        </authorList>
    </citation>
    <scope>NUCLEOTIDE SEQUENCE [LARGE SCALE GENOMIC DNA]</scope>
    <source>
        <strain evidence="5">W106-1 / CGMCC3.15140</strain>
    </source>
</reference>
<feature type="region of interest" description="Disordered" evidence="1">
    <location>
        <begin position="245"/>
        <end position="342"/>
    </location>
</feature>
<keyword evidence="5" id="KW-1185">Reference proteome</keyword>
<sequence>MSELKVDFTGPLSKYLAKPETLDVLTTYLTKTSDPLWRFIFLQSRSSRSPLGCTREQLAMLLTHHQVMPSFLDLVMAFSPSSKPPTHAMFKHENYLEKDSPRFAVPGLGRSGRQIQCAFNLLSVEATDAPNEGNPWPLRQTALCHTFDVVSGQTLFIVLKADTNILKRIHQEALNNPEMQPSLFTNVEKSFAATLLVQLIIVEWCAENWADYIEYFETKVRDKSIEGKMAPISAATTSMAIEMDLSRRSTTTSPAASRKGTFPRQTTFGRDSRPPTRMLTQIDTDTPETPRAVDESQPASPVMPRSPPRRRTSSLRQSVAGMFTRASSSQSKNEDIEMGHRNSHEDELVEYDLDEKLSFEEFQRMNRWGSELEQSIMVIGQNLGVLEQLQKHYREIIESHEYQQHIRASDLTSRIATFFKRIDGVSRDLVVHRDRLEAVARTLENDKAMYGAALQYESARVSKHFAVTARESADRMEDWTRQMHSIAIKTEHETVSMHVITIFTLIFLPGTFVATFFSSGAIQWDEDGTLGTDYIARPGGMKLFFITIVPLTVVIMIIWGLIYWVARRHRKAKNGDMVLIEEKTQ</sequence>
<organism evidence="4 5">
    <name type="scientific">Pestalotiopsis fici (strain W106-1 / CGMCC3.15140)</name>
    <dbReference type="NCBI Taxonomy" id="1229662"/>
    <lineage>
        <taxon>Eukaryota</taxon>
        <taxon>Fungi</taxon>
        <taxon>Dikarya</taxon>
        <taxon>Ascomycota</taxon>
        <taxon>Pezizomycotina</taxon>
        <taxon>Sordariomycetes</taxon>
        <taxon>Xylariomycetidae</taxon>
        <taxon>Amphisphaeriales</taxon>
        <taxon>Sporocadaceae</taxon>
        <taxon>Pestalotiopsis</taxon>
    </lineage>
</organism>
<evidence type="ECO:0000256" key="1">
    <source>
        <dbReference type="SAM" id="MobiDB-lite"/>
    </source>
</evidence>
<proteinExistence type="predicted"/>
<evidence type="ECO:0000259" key="3">
    <source>
        <dbReference type="Pfam" id="PF26616"/>
    </source>
</evidence>
<dbReference type="EMBL" id="KI912111">
    <property type="protein sequence ID" value="ETS83978.1"/>
    <property type="molecule type" value="Genomic_DNA"/>
</dbReference>
<feature type="transmembrane region" description="Helical" evidence="2">
    <location>
        <begin position="499"/>
        <end position="524"/>
    </location>
</feature>
<evidence type="ECO:0000313" key="4">
    <source>
        <dbReference type="EMBL" id="ETS83978.1"/>
    </source>
</evidence>
<dbReference type="OMA" id="EWCAENW"/>
<feature type="compositionally biased region" description="Low complexity" evidence="1">
    <location>
        <begin position="248"/>
        <end position="258"/>
    </location>
</feature>
<dbReference type="InterPro" id="IPR058257">
    <property type="entry name" value="CorA-like_dom"/>
</dbReference>
<dbReference type="OrthoDB" id="5396681at2759"/>
<dbReference type="GeneID" id="19270867"/>
<dbReference type="RefSeq" id="XP_007832626.1">
    <property type="nucleotide sequence ID" value="XM_007834435.1"/>
</dbReference>
<dbReference type="HOGENOM" id="CLU_025521_0_0_1"/>
<name>W3XD05_PESFW</name>